<gene>
    <name evidence="5" type="primary">gpmA</name>
    <name evidence="10" type="ORF">A1sIA56_00375</name>
</gene>
<keyword evidence="3 5" id="KW-0324">Glycolysis</keyword>
<keyword evidence="11" id="KW-1185">Reference proteome</keyword>
<dbReference type="UniPathway" id="UPA00109">
    <property type="reaction ID" value="UER00186"/>
</dbReference>
<feature type="binding site" evidence="5 7">
    <location>
        <begin position="10"/>
        <end position="17"/>
    </location>
    <ligand>
        <name>substrate</name>
    </ligand>
</feature>
<dbReference type="SUPFAM" id="SSF53254">
    <property type="entry name" value="Phosphoglycerate mutase-like"/>
    <property type="match status" value="1"/>
</dbReference>
<dbReference type="InterPro" id="IPR013078">
    <property type="entry name" value="His_Pase_superF_clade-1"/>
</dbReference>
<evidence type="ECO:0000256" key="4">
    <source>
        <dbReference type="ARBA" id="ARBA00023235"/>
    </source>
</evidence>
<feature type="binding site" evidence="5 7">
    <location>
        <begin position="89"/>
        <end position="92"/>
    </location>
    <ligand>
        <name>substrate</name>
    </ligand>
</feature>
<dbReference type="HAMAP" id="MF_01039">
    <property type="entry name" value="PGAM_GpmA"/>
    <property type="match status" value="1"/>
</dbReference>
<dbReference type="Pfam" id="PF00300">
    <property type="entry name" value="His_Phos_1"/>
    <property type="match status" value="2"/>
</dbReference>
<evidence type="ECO:0000256" key="3">
    <source>
        <dbReference type="ARBA" id="ARBA00023152"/>
    </source>
</evidence>
<dbReference type="FunFam" id="3.40.50.1240:FF:000012">
    <property type="entry name" value="Phosphoglycerate mutase 1"/>
    <property type="match status" value="1"/>
</dbReference>
<dbReference type="KEGG" id="psuf:A1sIA56_00375"/>
<dbReference type="NCBIfam" id="NF010713">
    <property type="entry name" value="PRK14115.1"/>
    <property type="match status" value="1"/>
</dbReference>
<keyword evidence="4 5" id="KW-0413">Isomerase</keyword>
<evidence type="ECO:0000256" key="7">
    <source>
        <dbReference type="PIRSR" id="PIRSR613078-2"/>
    </source>
</evidence>
<dbReference type="PANTHER" id="PTHR11931">
    <property type="entry name" value="PHOSPHOGLYCERATE MUTASE"/>
    <property type="match status" value="1"/>
</dbReference>
<organism evidence="10 11">
    <name type="scientific">Candidatus Planktophila sulfonica</name>
    <dbReference type="NCBI Taxonomy" id="1884904"/>
    <lineage>
        <taxon>Bacteria</taxon>
        <taxon>Bacillati</taxon>
        <taxon>Actinomycetota</taxon>
        <taxon>Actinomycetes</taxon>
        <taxon>Candidatus Nanopelagicales</taxon>
        <taxon>Candidatus Nanopelagicaceae</taxon>
        <taxon>Candidatus Planktophila</taxon>
    </lineage>
</organism>
<protein>
    <recommendedName>
        <fullName evidence="5 9">2,3-bisphosphoglycerate-dependent phosphoglycerate mutase</fullName>
        <shortName evidence="5">BPG-dependent PGAM</shortName>
        <shortName evidence="5">PGAM</shortName>
        <shortName evidence="5">Phosphoglyceromutase</shortName>
        <shortName evidence="5">dPGM</shortName>
        <ecNumber evidence="5 9">5.4.2.11</ecNumber>
    </recommendedName>
</protein>
<dbReference type="PIRSF" id="PIRSF000709">
    <property type="entry name" value="6PFK_2-Ptase"/>
    <property type="match status" value="1"/>
</dbReference>
<comment type="function">
    <text evidence="5 9">Catalyzes the interconversion of 2-phosphoglycerate and 3-phosphoglycerate.</text>
</comment>
<dbReference type="EMBL" id="CP016773">
    <property type="protein sequence ID" value="ASY15402.1"/>
    <property type="molecule type" value="Genomic_DNA"/>
</dbReference>
<dbReference type="InterPro" id="IPR029033">
    <property type="entry name" value="His_PPase_superfam"/>
</dbReference>
<keyword evidence="2 5" id="KW-0312">Gluconeogenesis</keyword>
<feature type="active site" description="Tele-phosphohistidine intermediate" evidence="5 6">
    <location>
        <position position="11"/>
    </location>
</feature>
<evidence type="ECO:0000256" key="1">
    <source>
        <dbReference type="ARBA" id="ARBA00006717"/>
    </source>
</evidence>
<evidence type="ECO:0000256" key="8">
    <source>
        <dbReference type="PIRSR" id="PIRSR613078-3"/>
    </source>
</evidence>
<feature type="binding site" evidence="5 7">
    <location>
        <begin position="23"/>
        <end position="24"/>
    </location>
    <ligand>
        <name>substrate</name>
    </ligand>
</feature>
<dbReference type="GO" id="GO:0006096">
    <property type="term" value="P:glycolytic process"/>
    <property type="evidence" value="ECO:0007669"/>
    <property type="project" value="UniProtKB-UniRule"/>
</dbReference>
<dbReference type="SMART" id="SM00855">
    <property type="entry name" value="PGAM"/>
    <property type="match status" value="1"/>
</dbReference>
<dbReference type="InterPro" id="IPR005952">
    <property type="entry name" value="Phosphogly_mut1"/>
</dbReference>
<feature type="active site" description="Proton donor/acceptor" evidence="5 6">
    <location>
        <position position="89"/>
    </location>
</feature>
<name>A0A249KF23_9ACTN</name>
<dbReference type="InterPro" id="IPR001345">
    <property type="entry name" value="PG/BPGM_mutase_AS"/>
</dbReference>
<dbReference type="CDD" id="cd07067">
    <property type="entry name" value="HP_PGM_like"/>
    <property type="match status" value="1"/>
</dbReference>
<evidence type="ECO:0000256" key="6">
    <source>
        <dbReference type="PIRSR" id="PIRSR613078-1"/>
    </source>
</evidence>
<dbReference type="PROSITE" id="PS00175">
    <property type="entry name" value="PG_MUTASE"/>
    <property type="match status" value="1"/>
</dbReference>
<evidence type="ECO:0000313" key="11">
    <source>
        <dbReference type="Proteomes" id="UP000217215"/>
    </source>
</evidence>
<feature type="site" description="Transition state stabilizer" evidence="5 8">
    <location>
        <position position="183"/>
    </location>
</feature>
<reference evidence="10 11" key="1">
    <citation type="submission" date="2016-07" db="EMBL/GenBank/DDBJ databases">
        <title>High microdiversification within the ubiquitous acI lineage of Actinobacteria.</title>
        <authorList>
            <person name="Neuenschwander S.M."/>
            <person name="Salcher M."/>
            <person name="Ghai R."/>
            <person name="Pernthaler J."/>
        </authorList>
    </citation>
    <scope>NUCLEOTIDE SEQUENCE [LARGE SCALE GENOMIC DNA]</scope>
    <source>
        <strain evidence="10">MMS-IA-56</strain>
    </source>
</reference>
<feature type="binding site" evidence="5 7">
    <location>
        <position position="100"/>
    </location>
    <ligand>
        <name>substrate</name>
    </ligand>
</feature>
<dbReference type="OrthoDB" id="9781415at2"/>
<feature type="binding site" evidence="5 7">
    <location>
        <begin position="116"/>
        <end position="117"/>
    </location>
    <ligand>
        <name>substrate</name>
    </ligand>
</feature>
<dbReference type="AlphaFoldDB" id="A0A249KF23"/>
<accession>A0A249KF23</accession>
<feature type="binding site" evidence="5 7">
    <location>
        <begin position="184"/>
        <end position="185"/>
    </location>
    <ligand>
        <name>substrate</name>
    </ligand>
</feature>
<proteinExistence type="inferred from homology"/>
<sequence length="249" mass="27622">MSNFKLILLRHGESEWNALNLFTGWVDVRLSEKGIAEAARGGKLLAERGLLPDVVHTSLLRRAIHTSQLALDSCDRHWIPVKRSWRLNERHYGALQGKDKAQTLAEYGEEQFMLWRRSYDTPPPLIEKGSEFSQDADPRYADLGADLPLTECLKDVVVRMVPYWTESIIPDLKSGKTVLVTAHGNSLRALVKHLEGISDEDIAGLNIPTGIPLLYELDADFKPVKAGGEYLDPAAAAEAITAVANQGKK</sequence>
<dbReference type="GO" id="GO:0006094">
    <property type="term" value="P:gluconeogenesis"/>
    <property type="evidence" value="ECO:0007669"/>
    <property type="project" value="UniProtKB-UniRule"/>
</dbReference>
<comment type="similarity">
    <text evidence="1 5">Belongs to the phosphoglycerate mutase family. BPG-dependent PGAM subfamily.</text>
</comment>
<dbReference type="NCBIfam" id="NF010718">
    <property type="entry name" value="PRK14120.1"/>
    <property type="match status" value="1"/>
</dbReference>
<dbReference type="EC" id="5.4.2.11" evidence="5 9"/>
<comment type="catalytic activity">
    <reaction evidence="5 9">
        <text>(2R)-2-phosphoglycerate = (2R)-3-phosphoglycerate</text>
        <dbReference type="Rhea" id="RHEA:15901"/>
        <dbReference type="ChEBI" id="CHEBI:58272"/>
        <dbReference type="ChEBI" id="CHEBI:58289"/>
        <dbReference type="EC" id="5.4.2.11"/>
    </reaction>
</comment>
<dbReference type="NCBIfam" id="TIGR01258">
    <property type="entry name" value="pgm_1"/>
    <property type="match status" value="1"/>
</dbReference>
<dbReference type="Proteomes" id="UP000217215">
    <property type="component" value="Chromosome"/>
</dbReference>
<feature type="binding site" evidence="5 7">
    <location>
        <position position="62"/>
    </location>
    <ligand>
        <name>substrate</name>
    </ligand>
</feature>
<evidence type="ECO:0000256" key="9">
    <source>
        <dbReference type="RuleBase" id="RU004512"/>
    </source>
</evidence>
<dbReference type="RefSeq" id="WP_095672996.1">
    <property type="nucleotide sequence ID" value="NZ_CP016773.1"/>
</dbReference>
<comment type="pathway">
    <text evidence="5 9">Carbohydrate degradation; glycolysis; pyruvate from D-glyceraldehyde 3-phosphate: step 3/5.</text>
</comment>
<dbReference type="Gene3D" id="3.40.50.1240">
    <property type="entry name" value="Phosphoglycerate mutase-like"/>
    <property type="match status" value="1"/>
</dbReference>
<dbReference type="GO" id="GO:0004619">
    <property type="term" value="F:phosphoglycerate mutase activity"/>
    <property type="evidence" value="ECO:0007669"/>
    <property type="project" value="UniProtKB-UniRule"/>
</dbReference>
<evidence type="ECO:0000256" key="5">
    <source>
        <dbReference type="HAMAP-Rule" id="MF_01039"/>
    </source>
</evidence>
<evidence type="ECO:0000256" key="2">
    <source>
        <dbReference type="ARBA" id="ARBA00022432"/>
    </source>
</evidence>
<evidence type="ECO:0000313" key="10">
    <source>
        <dbReference type="EMBL" id="ASY15402.1"/>
    </source>
</evidence>